<dbReference type="HAMAP" id="MF_00123">
    <property type="entry name" value="Arg_tRNA_synth"/>
    <property type="match status" value="1"/>
</dbReference>
<dbReference type="Pfam" id="PF00750">
    <property type="entry name" value="tRNA-synt_1d"/>
    <property type="match status" value="1"/>
</dbReference>
<dbReference type="GO" id="GO:0004814">
    <property type="term" value="F:arginine-tRNA ligase activity"/>
    <property type="evidence" value="ECO:0007669"/>
    <property type="project" value="UniProtKB-UniRule"/>
</dbReference>
<feature type="domain" description="DALR anticodon binding" evidence="10">
    <location>
        <begin position="470"/>
        <end position="585"/>
    </location>
</feature>
<dbReference type="CDD" id="cd07956">
    <property type="entry name" value="Anticodon_Ia_Arg"/>
    <property type="match status" value="1"/>
</dbReference>
<name>A0A927ZJ99_9CLOT</name>
<dbReference type="InterPro" id="IPR005148">
    <property type="entry name" value="Arg-tRNA-synth_N"/>
</dbReference>
<comment type="subcellular location">
    <subcellularLocation>
        <location evidence="8">Cytoplasm</location>
    </subcellularLocation>
</comment>
<dbReference type="InterPro" id="IPR035684">
    <property type="entry name" value="ArgRS_core"/>
</dbReference>
<dbReference type="AlphaFoldDB" id="A0A927ZJ99"/>
<dbReference type="GO" id="GO:0006420">
    <property type="term" value="P:arginyl-tRNA aminoacylation"/>
    <property type="evidence" value="ECO:0007669"/>
    <property type="project" value="UniProtKB-UniRule"/>
</dbReference>
<comment type="caution">
    <text evidence="12">The sequence shown here is derived from an EMBL/GenBank/DDBJ whole genome shotgun (WGS) entry which is preliminary data.</text>
</comment>
<dbReference type="SMART" id="SM01016">
    <property type="entry name" value="Arg_tRNA_synt_N"/>
    <property type="match status" value="1"/>
</dbReference>
<keyword evidence="2 8" id="KW-0436">Ligase</keyword>
<evidence type="ECO:0000256" key="2">
    <source>
        <dbReference type="ARBA" id="ARBA00022598"/>
    </source>
</evidence>
<protein>
    <recommendedName>
        <fullName evidence="8">Arginine--tRNA ligase</fullName>
        <ecNumber evidence="8">6.1.1.19</ecNumber>
    </recommendedName>
    <alternativeName>
        <fullName evidence="8">Arginyl-tRNA synthetase</fullName>
        <shortName evidence="8">ArgRS</shortName>
    </alternativeName>
</protein>
<dbReference type="SUPFAM" id="SSF47323">
    <property type="entry name" value="Anticodon-binding domain of a subclass of class I aminoacyl-tRNA synthetases"/>
    <property type="match status" value="1"/>
</dbReference>
<evidence type="ECO:0000256" key="3">
    <source>
        <dbReference type="ARBA" id="ARBA00022741"/>
    </source>
</evidence>
<dbReference type="PANTHER" id="PTHR11956">
    <property type="entry name" value="ARGINYL-TRNA SYNTHETASE"/>
    <property type="match status" value="1"/>
</dbReference>
<dbReference type="Gene3D" id="3.40.50.620">
    <property type="entry name" value="HUPs"/>
    <property type="match status" value="1"/>
</dbReference>
<keyword evidence="8" id="KW-0963">Cytoplasm</keyword>
<dbReference type="Pfam" id="PF05746">
    <property type="entry name" value="DALR_1"/>
    <property type="match status" value="1"/>
</dbReference>
<evidence type="ECO:0000256" key="7">
    <source>
        <dbReference type="ARBA" id="ARBA00049339"/>
    </source>
</evidence>
<comment type="subunit">
    <text evidence="8">Monomer.</text>
</comment>
<dbReference type="EMBL" id="SVCM01000027">
    <property type="protein sequence ID" value="MBE6058979.1"/>
    <property type="molecule type" value="Genomic_DNA"/>
</dbReference>
<dbReference type="SMART" id="SM00836">
    <property type="entry name" value="DALR_1"/>
    <property type="match status" value="1"/>
</dbReference>
<evidence type="ECO:0000313" key="12">
    <source>
        <dbReference type="EMBL" id="MBE6058979.1"/>
    </source>
</evidence>
<dbReference type="FunFam" id="1.10.730.10:FF:000006">
    <property type="entry name" value="Arginyl-tRNA synthetase 2, mitochondrial"/>
    <property type="match status" value="1"/>
</dbReference>
<organism evidence="12 13">
    <name type="scientific">Clostridium sulfidigenes</name>
    <dbReference type="NCBI Taxonomy" id="318464"/>
    <lineage>
        <taxon>Bacteria</taxon>
        <taxon>Bacillati</taxon>
        <taxon>Bacillota</taxon>
        <taxon>Clostridia</taxon>
        <taxon>Eubacteriales</taxon>
        <taxon>Clostridiaceae</taxon>
        <taxon>Clostridium</taxon>
    </lineage>
</organism>
<evidence type="ECO:0000256" key="5">
    <source>
        <dbReference type="ARBA" id="ARBA00022917"/>
    </source>
</evidence>
<evidence type="ECO:0000256" key="1">
    <source>
        <dbReference type="ARBA" id="ARBA00005594"/>
    </source>
</evidence>
<dbReference type="Gene3D" id="3.30.1360.70">
    <property type="entry name" value="Arginyl tRNA synthetase N-terminal domain"/>
    <property type="match status" value="1"/>
</dbReference>
<keyword evidence="5 8" id="KW-0648">Protein biosynthesis</keyword>
<keyword evidence="3 8" id="KW-0547">Nucleotide-binding</keyword>
<gene>
    <name evidence="8 12" type="primary">argS</name>
    <name evidence="12" type="ORF">E7215_02210</name>
</gene>
<reference evidence="12" key="1">
    <citation type="submission" date="2019-04" db="EMBL/GenBank/DDBJ databases">
        <title>Evolution of Biomass-Degrading Anaerobic Consortia Revealed by Metagenomics.</title>
        <authorList>
            <person name="Peng X."/>
        </authorList>
    </citation>
    <scope>NUCLEOTIDE SEQUENCE</scope>
    <source>
        <strain evidence="12">SIG254</strain>
    </source>
</reference>
<dbReference type="GO" id="GO:0005737">
    <property type="term" value="C:cytoplasm"/>
    <property type="evidence" value="ECO:0007669"/>
    <property type="project" value="UniProtKB-SubCell"/>
</dbReference>
<dbReference type="SUPFAM" id="SSF55190">
    <property type="entry name" value="Arginyl-tRNA synthetase (ArgRS), N-terminal 'additional' domain"/>
    <property type="match status" value="1"/>
</dbReference>
<dbReference type="InterPro" id="IPR009080">
    <property type="entry name" value="tRNAsynth_Ia_anticodon-bd"/>
</dbReference>
<dbReference type="Pfam" id="PF03485">
    <property type="entry name" value="Arg_tRNA_synt_N"/>
    <property type="match status" value="1"/>
</dbReference>
<comment type="catalytic activity">
    <reaction evidence="7 8">
        <text>tRNA(Arg) + L-arginine + ATP = L-arginyl-tRNA(Arg) + AMP + diphosphate</text>
        <dbReference type="Rhea" id="RHEA:20301"/>
        <dbReference type="Rhea" id="RHEA-COMP:9658"/>
        <dbReference type="Rhea" id="RHEA-COMP:9673"/>
        <dbReference type="ChEBI" id="CHEBI:30616"/>
        <dbReference type="ChEBI" id="CHEBI:32682"/>
        <dbReference type="ChEBI" id="CHEBI:33019"/>
        <dbReference type="ChEBI" id="CHEBI:78442"/>
        <dbReference type="ChEBI" id="CHEBI:78513"/>
        <dbReference type="ChEBI" id="CHEBI:456215"/>
        <dbReference type="EC" id="6.1.1.19"/>
    </reaction>
</comment>
<evidence type="ECO:0000313" key="13">
    <source>
        <dbReference type="Proteomes" id="UP000768462"/>
    </source>
</evidence>
<feature type="domain" description="Arginyl tRNA synthetase N-terminal" evidence="11">
    <location>
        <begin position="2"/>
        <end position="87"/>
    </location>
</feature>
<dbReference type="InterPro" id="IPR036695">
    <property type="entry name" value="Arg-tRNA-synth_N_sf"/>
</dbReference>
<evidence type="ECO:0000259" key="10">
    <source>
        <dbReference type="SMART" id="SM00836"/>
    </source>
</evidence>
<evidence type="ECO:0000256" key="4">
    <source>
        <dbReference type="ARBA" id="ARBA00022840"/>
    </source>
</evidence>
<proteinExistence type="inferred from homology"/>
<dbReference type="SUPFAM" id="SSF52374">
    <property type="entry name" value="Nucleotidylyl transferase"/>
    <property type="match status" value="1"/>
</dbReference>
<dbReference type="InterPro" id="IPR001278">
    <property type="entry name" value="Arg-tRNA-ligase"/>
</dbReference>
<dbReference type="PRINTS" id="PR01038">
    <property type="entry name" value="TRNASYNTHARG"/>
</dbReference>
<comment type="similarity">
    <text evidence="1 8 9">Belongs to the class-I aminoacyl-tRNA synthetase family.</text>
</comment>
<dbReference type="PANTHER" id="PTHR11956:SF5">
    <property type="entry name" value="ARGININE--TRNA LIGASE, CYTOPLASMIC"/>
    <property type="match status" value="1"/>
</dbReference>
<evidence type="ECO:0000256" key="8">
    <source>
        <dbReference type="HAMAP-Rule" id="MF_00123"/>
    </source>
</evidence>
<dbReference type="NCBIfam" id="TIGR00456">
    <property type="entry name" value="argS"/>
    <property type="match status" value="1"/>
</dbReference>
<dbReference type="CDD" id="cd00671">
    <property type="entry name" value="ArgRS_core"/>
    <property type="match status" value="1"/>
</dbReference>
<keyword evidence="6 8" id="KW-0030">Aminoacyl-tRNA synthetase</keyword>
<evidence type="ECO:0000259" key="11">
    <source>
        <dbReference type="SMART" id="SM01016"/>
    </source>
</evidence>
<dbReference type="InterPro" id="IPR008909">
    <property type="entry name" value="DALR_anticod-bd"/>
</dbReference>
<dbReference type="Gene3D" id="1.10.730.10">
    <property type="entry name" value="Isoleucyl-tRNA Synthetase, Domain 1"/>
    <property type="match status" value="1"/>
</dbReference>
<dbReference type="GO" id="GO:0005524">
    <property type="term" value="F:ATP binding"/>
    <property type="evidence" value="ECO:0007669"/>
    <property type="project" value="UniProtKB-UniRule"/>
</dbReference>
<keyword evidence="4 8" id="KW-0067">ATP-binding</keyword>
<accession>A0A927ZJ99</accession>
<dbReference type="EC" id="6.1.1.19" evidence="8"/>
<evidence type="ECO:0000256" key="6">
    <source>
        <dbReference type="ARBA" id="ARBA00023146"/>
    </source>
</evidence>
<dbReference type="InterPro" id="IPR014729">
    <property type="entry name" value="Rossmann-like_a/b/a_fold"/>
</dbReference>
<dbReference type="Proteomes" id="UP000768462">
    <property type="component" value="Unassembled WGS sequence"/>
</dbReference>
<sequence length="585" mass="65939">MKIFIDEISDVVKSTFEELGYDKESGKVTVSNRPDLCQYQCNGALANAKKYKKAPSVIAQEVVEKLKENKFFSKLEIAGPGFINITVNDKLIIDYVNKMNNDEKFGTSSATKVKKIFVDYGGANVAKPLHIGHLRSAIIGESIKRIAKFLGHDVIGDVHLGDWGLQMGMVISEVERRNPNLPYFNEGFTGEYPKEAPFTIDELEEIYPYASSLAKNDEKVMNAAKQATVELQQGRKGYLALWKHILNVSVNDLKKNYGALNVDFELWNGESDAQKFIADMIKYLKDNGYCYESEGALVIDVSKEEDKSILPPLLLLKSDGASLYGTTDLATVVERVRNYKADEIIYLADKRQGLHYEQFFRAAKKSGIAGENVELDFIGFGTMNGKDGKPFKTREGGVMRLADLINLIKEAGKEKLKGNKNISAGDVEEISSKVGLAALKYGDLSNQASKDYIFDIDRFASFEGNTGPYILYTIVRIKSILNKANTSELKENVLEPQSDTERNLMLQLIKFNEVIELSFRERAPHKICEYVYELSNNFNKFYNDTRILYEEDENKKVSWLVLITLVKDVLEQCLDLLGMESVEKM</sequence>
<feature type="short sequence motif" description="'HIGH' region" evidence="8">
    <location>
        <begin position="123"/>
        <end position="133"/>
    </location>
</feature>
<evidence type="ECO:0000256" key="9">
    <source>
        <dbReference type="RuleBase" id="RU363038"/>
    </source>
</evidence>